<dbReference type="InterPro" id="IPR002509">
    <property type="entry name" value="NODB_dom"/>
</dbReference>
<reference evidence="3 4" key="1">
    <citation type="submission" date="2022-05" db="EMBL/GenBank/DDBJ databases">
        <title>Genome Sequencing of Bee-Associated Microbes.</title>
        <authorList>
            <person name="Dunlap C."/>
        </authorList>
    </citation>
    <scope>NUCLEOTIDE SEQUENCE [LARGE SCALE GENOMIC DNA]</scope>
    <source>
        <strain evidence="3 4">NRRL B-14421</strain>
    </source>
</reference>
<dbReference type="CDD" id="cd10917">
    <property type="entry name" value="CE4_NodB_like_6s_7s"/>
    <property type="match status" value="1"/>
</dbReference>
<comment type="caution">
    <text evidence="3">The sequence shown here is derived from an EMBL/GenBank/DDBJ whole genome shotgun (WGS) entry which is preliminary data.</text>
</comment>
<name>A0ABT4GQH7_9BACL</name>
<evidence type="ECO:0000313" key="4">
    <source>
        <dbReference type="Proteomes" id="UP001527099"/>
    </source>
</evidence>
<gene>
    <name evidence="3" type="ORF">M5X19_36510</name>
</gene>
<dbReference type="PROSITE" id="PS51257">
    <property type="entry name" value="PROKAR_LIPOPROTEIN"/>
    <property type="match status" value="1"/>
</dbReference>
<feature type="chain" id="PRO_5047019420" evidence="1">
    <location>
        <begin position="24"/>
        <end position="270"/>
    </location>
</feature>
<dbReference type="Pfam" id="PF01522">
    <property type="entry name" value="Polysacc_deac_1"/>
    <property type="match status" value="1"/>
</dbReference>
<dbReference type="Proteomes" id="UP001527099">
    <property type="component" value="Unassembled WGS sequence"/>
</dbReference>
<evidence type="ECO:0000313" key="3">
    <source>
        <dbReference type="EMBL" id="MCY9698301.1"/>
    </source>
</evidence>
<dbReference type="SUPFAM" id="SSF88713">
    <property type="entry name" value="Glycoside hydrolase/deacetylase"/>
    <property type="match status" value="1"/>
</dbReference>
<accession>A0ABT4GQH7</accession>
<feature type="domain" description="NodB homology" evidence="2">
    <location>
        <begin position="74"/>
        <end position="257"/>
    </location>
</feature>
<dbReference type="EMBL" id="JAMDMX010000230">
    <property type="protein sequence ID" value="MCY9698301.1"/>
    <property type="molecule type" value="Genomic_DNA"/>
</dbReference>
<feature type="signal peptide" evidence="1">
    <location>
        <begin position="1"/>
        <end position="23"/>
    </location>
</feature>
<dbReference type="PROSITE" id="PS51677">
    <property type="entry name" value="NODB"/>
    <property type="match status" value="1"/>
</dbReference>
<keyword evidence="1" id="KW-0732">Signal</keyword>
<protein>
    <submittedName>
        <fullName evidence="3">Polysaccharide deacetylase family protein</fullName>
    </submittedName>
</protein>
<sequence length="270" mass="29675">MNRSKYVLISLLLLTLTITACTAKEKHADASKDIISPVVAGTTTPDLDVGHPPTSTIINHNMKSLYYAGPEQGKQVALTFDDGPDNRFTLQILDILKKNNVKATFFIIGEQAKAHPEVVKRIVNEGHVIGNHSWDHSNFTKISTEEMNQEISSTQDELNAIVGFRPTLFRPPYGALNSSEVSAISSMGLSIIDWSVDTRDWAGTPTQQILKNVKKELKPGGIILQHCAIGKKENLSNTVNALEQMIPLLKNEGYSFVTVPTLLSLPDSQK</sequence>
<dbReference type="RefSeq" id="WP_268618746.1">
    <property type="nucleotide sequence ID" value="NZ_JAMDMX010000230.1"/>
</dbReference>
<dbReference type="PANTHER" id="PTHR10587">
    <property type="entry name" value="GLYCOSYL TRANSFERASE-RELATED"/>
    <property type="match status" value="1"/>
</dbReference>
<proteinExistence type="predicted"/>
<keyword evidence="4" id="KW-1185">Reference proteome</keyword>
<dbReference type="InterPro" id="IPR050248">
    <property type="entry name" value="Polysacc_deacetylase_ArnD"/>
</dbReference>
<organism evidence="3 4">
    <name type="scientific">Paenibacillus alginolyticus</name>
    <dbReference type="NCBI Taxonomy" id="59839"/>
    <lineage>
        <taxon>Bacteria</taxon>
        <taxon>Bacillati</taxon>
        <taxon>Bacillota</taxon>
        <taxon>Bacilli</taxon>
        <taxon>Bacillales</taxon>
        <taxon>Paenibacillaceae</taxon>
        <taxon>Paenibacillus</taxon>
    </lineage>
</organism>
<evidence type="ECO:0000259" key="2">
    <source>
        <dbReference type="PROSITE" id="PS51677"/>
    </source>
</evidence>
<evidence type="ECO:0000256" key="1">
    <source>
        <dbReference type="SAM" id="SignalP"/>
    </source>
</evidence>
<dbReference type="InterPro" id="IPR011330">
    <property type="entry name" value="Glyco_hydro/deAcase_b/a-brl"/>
</dbReference>
<dbReference type="Gene3D" id="3.20.20.370">
    <property type="entry name" value="Glycoside hydrolase/deacetylase"/>
    <property type="match status" value="1"/>
</dbReference>